<reference evidence="1 2" key="1">
    <citation type="submission" date="2017-06" db="EMBL/GenBank/DDBJ databases">
        <title>Comparative genomic analysis of Ambrosia Fusariam Clade fungi.</title>
        <authorList>
            <person name="Stajich J.E."/>
            <person name="Carrillo J."/>
            <person name="Kijimoto T."/>
            <person name="Eskalen A."/>
            <person name="O'Donnell K."/>
            <person name="Kasson M."/>
        </authorList>
    </citation>
    <scope>NUCLEOTIDE SEQUENCE [LARGE SCALE GENOMIC DNA]</scope>
    <source>
        <strain evidence="1 2">NRRL62579</strain>
    </source>
</reference>
<evidence type="ECO:0000313" key="1">
    <source>
        <dbReference type="EMBL" id="RSM07818.1"/>
    </source>
</evidence>
<organism evidence="1 2">
    <name type="scientific">Fusarium oligoseptatum</name>
    <dbReference type="NCBI Taxonomy" id="2604345"/>
    <lineage>
        <taxon>Eukaryota</taxon>
        <taxon>Fungi</taxon>
        <taxon>Dikarya</taxon>
        <taxon>Ascomycota</taxon>
        <taxon>Pezizomycotina</taxon>
        <taxon>Sordariomycetes</taxon>
        <taxon>Hypocreomycetidae</taxon>
        <taxon>Hypocreales</taxon>
        <taxon>Nectriaceae</taxon>
        <taxon>Fusarium</taxon>
        <taxon>Fusarium solani species complex</taxon>
    </lineage>
</organism>
<accession>A0A428U0N5</accession>
<comment type="caution">
    <text evidence="1">The sequence shown here is derived from an EMBL/GenBank/DDBJ whole genome shotgun (WGS) entry which is preliminary data.</text>
</comment>
<gene>
    <name evidence="1" type="ORF">CEP52_005028</name>
</gene>
<name>A0A428U0N5_9HYPO</name>
<protein>
    <submittedName>
        <fullName evidence="1">Uncharacterized protein</fullName>
    </submittedName>
</protein>
<proteinExistence type="predicted"/>
<dbReference type="Proteomes" id="UP000287144">
    <property type="component" value="Unassembled WGS sequence"/>
</dbReference>
<keyword evidence="2" id="KW-1185">Reference proteome</keyword>
<dbReference type="EMBL" id="NKCK01000038">
    <property type="protein sequence ID" value="RSM07818.1"/>
    <property type="molecule type" value="Genomic_DNA"/>
</dbReference>
<evidence type="ECO:0000313" key="2">
    <source>
        <dbReference type="Proteomes" id="UP000287144"/>
    </source>
</evidence>
<sequence>MPGRVNRLVFETQIVVSANVFPRYAHLVAIDEDVVLEASRIVSMGTEGTTNASEPIASLESEKVVKLLAAEGADISLAEKDGWTSMKEKL</sequence>
<dbReference type="AlphaFoldDB" id="A0A428U0N5"/>